<sequence length="179" mass="18162">MEFLTVKKIFCVTTLVAASLGLSAGASAADGQVNFEGQIITEACQVVNNMSNPAEVALGKVAASALAKKGDTASPQKFILSLKNCPPSVSAAQVSFDGDAATSENNSLALTQVADMATGVGVQISDTSAVLPLRTPSVAYPLTAGVDNDLAFVARYVATTDTVTPGPANAVATFSITYN</sequence>
<comment type="similarity">
    <text evidence="2">Belongs to the fimbrial protein family.</text>
</comment>
<dbReference type="InterPro" id="IPR000259">
    <property type="entry name" value="Adhesion_dom_fimbrial"/>
</dbReference>
<evidence type="ECO:0000256" key="4">
    <source>
        <dbReference type="ARBA" id="ARBA00023263"/>
    </source>
</evidence>
<gene>
    <name evidence="7" type="ORF">BMI79_07765</name>
</gene>
<dbReference type="InterPro" id="IPR050263">
    <property type="entry name" value="Bact_Fimbrial_Adh_Pro"/>
</dbReference>
<feature type="domain" description="Fimbrial-type adhesion" evidence="6">
    <location>
        <begin position="34"/>
        <end position="178"/>
    </location>
</feature>
<comment type="subcellular location">
    <subcellularLocation>
        <location evidence="1">Fimbrium</location>
    </subcellularLocation>
</comment>
<dbReference type="GO" id="GO:0009289">
    <property type="term" value="C:pilus"/>
    <property type="evidence" value="ECO:0007669"/>
    <property type="project" value="UniProtKB-SubCell"/>
</dbReference>
<dbReference type="InterPro" id="IPR008966">
    <property type="entry name" value="Adhesion_dom_sf"/>
</dbReference>
<dbReference type="InterPro" id="IPR036937">
    <property type="entry name" value="Adhesion_dom_fimbrial_sf"/>
</dbReference>
<evidence type="ECO:0000313" key="7">
    <source>
        <dbReference type="EMBL" id="OMQ24709.1"/>
    </source>
</evidence>
<evidence type="ECO:0000256" key="2">
    <source>
        <dbReference type="ARBA" id="ARBA00006671"/>
    </source>
</evidence>
<dbReference type="OrthoDB" id="6497605at2"/>
<comment type="caution">
    <text evidence="7">The sequence shown here is derived from an EMBL/GenBank/DDBJ whole genome shotgun (WGS) entry which is preliminary data.</text>
</comment>
<evidence type="ECO:0000256" key="1">
    <source>
        <dbReference type="ARBA" id="ARBA00004561"/>
    </source>
</evidence>
<dbReference type="Proteomes" id="UP000216021">
    <property type="component" value="Unassembled WGS sequence"/>
</dbReference>
<feature type="chain" id="PRO_5013204478" evidence="5">
    <location>
        <begin position="29"/>
        <end position="179"/>
    </location>
</feature>
<organism evidence="7 8">
    <name type="scientific">Serratia oryzae</name>
    <dbReference type="NCBI Taxonomy" id="2034155"/>
    <lineage>
        <taxon>Bacteria</taxon>
        <taxon>Pseudomonadati</taxon>
        <taxon>Pseudomonadota</taxon>
        <taxon>Gammaproteobacteria</taxon>
        <taxon>Enterobacterales</taxon>
        <taxon>Yersiniaceae</taxon>
        <taxon>Serratia</taxon>
    </lineage>
</organism>
<evidence type="ECO:0000313" key="8">
    <source>
        <dbReference type="Proteomes" id="UP000216021"/>
    </source>
</evidence>
<name>A0A1S8CLZ1_9GAMM</name>
<dbReference type="AlphaFoldDB" id="A0A1S8CLZ1"/>
<accession>A0A1S8CLZ1</accession>
<reference evidence="7 8" key="1">
    <citation type="submission" date="2016-11" db="EMBL/GenBank/DDBJ databases">
        <title>Rahnella oryzae sp. nov., isolated from rice root.</title>
        <authorList>
            <person name="Zhang X.-X."/>
            <person name="Zhang J."/>
        </authorList>
    </citation>
    <scope>NUCLEOTIDE SEQUENCE [LARGE SCALE GENOMIC DNA]</scope>
    <source>
        <strain evidence="7 8">J11-6</strain>
    </source>
</reference>
<dbReference type="PANTHER" id="PTHR33420">
    <property type="entry name" value="FIMBRIAL SUBUNIT ELFA-RELATED"/>
    <property type="match status" value="1"/>
</dbReference>
<evidence type="ECO:0000259" key="6">
    <source>
        <dbReference type="Pfam" id="PF00419"/>
    </source>
</evidence>
<dbReference type="Gene3D" id="2.60.40.1090">
    <property type="entry name" value="Fimbrial-type adhesion domain"/>
    <property type="match status" value="1"/>
</dbReference>
<keyword evidence="3 5" id="KW-0732">Signal</keyword>
<dbReference type="SUPFAM" id="SSF49401">
    <property type="entry name" value="Bacterial adhesins"/>
    <property type="match status" value="1"/>
</dbReference>
<evidence type="ECO:0000256" key="3">
    <source>
        <dbReference type="ARBA" id="ARBA00022729"/>
    </source>
</evidence>
<dbReference type="Pfam" id="PF00419">
    <property type="entry name" value="Fimbrial"/>
    <property type="match status" value="1"/>
</dbReference>
<dbReference type="EMBL" id="MOXD01000003">
    <property type="protein sequence ID" value="OMQ24709.1"/>
    <property type="molecule type" value="Genomic_DNA"/>
</dbReference>
<protein>
    <submittedName>
        <fullName evidence="7">Ferrous iron transporter B</fullName>
    </submittedName>
</protein>
<proteinExistence type="inferred from homology"/>
<dbReference type="PANTHER" id="PTHR33420:SF3">
    <property type="entry name" value="FIMBRIAL SUBUNIT ELFA"/>
    <property type="match status" value="1"/>
</dbReference>
<feature type="signal peptide" evidence="5">
    <location>
        <begin position="1"/>
        <end position="28"/>
    </location>
</feature>
<evidence type="ECO:0000256" key="5">
    <source>
        <dbReference type="SAM" id="SignalP"/>
    </source>
</evidence>
<keyword evidence="8" id="KW-1185">Reference proteome</keyword>
<dbReference type="GO" id="GO:0043709">
    <property type="term" value="P:cell adhesion involved in single-species biofilm formation"/>
    <property type="evidence" value="ECO:0007669"/>
    <property type="project" value="TreeGrafter"/>
</dbReference>
<dbReference type="STRING" id="2034155.BMI79_07765"/>
<keyword evidence="4" id="KW-0281">Fimbrium</keyword>